<evidence type="ECO:0000256" key="7">
    <source>
        <dbReference type="ARBA" id="ARBA00023136"/>
    </source>
</evidence>
<dbReference type="GO" id="GO:0005886">
    <property type="term" value="C:plasma membrane"/>
    <property type="evidence" value="ECO:0007669"/>
    <property type="project" value="UniProtKB-SubCell"/>
</dbReference>
<accession>A0A6L5YCE0</accession>
<feature type="transmembrane region" description="Helical" evidence="9">
    <location>
        <begin position="7"/>
        <end position="40"/>
    </location>
</feature>
<evidence type="ECO:0000256" key="5">
    <source>
        <dbReference type="ARBA" id="ARBA00022692"/>
    </source>
</evidence>
<comment type="similarity">
    <text evidence="8">Belongs to the NhaC Na(+)/H(+) (TC 2.A.35) antiporter family.</text>
</comment>
<keyword evidence="2" id="KW-0813">Transport</keyword>
<dbReference type="EMBL" id="VUNH01000007">
    <property type="protein sequence ID" value="MST55783.1"/>
    <property type="molecule type" value="Genomic_DNA"/>
</dbReference>
<dbReference type="Proteomes" id="UP000473699">
    <property type="component" value="Unassembled WGS sequence"/>
</dbReference>
<evidence type="ECO:0000256" key="1">
    <source>
        <dbReference type="ARBA" id="ARBA00004651"/>
    </source>
</evidence>
<dbReference type="PROSITE" id="PS51257">
    <property type="entry name" value="PROKAR_LIPOPROTEIN"/>
    <property type="match status" value="1"/>
</dbReference>
<keyword evidence="5 9" id="KW-0812">Transmembrane</keyword>
<organism evidence="11 12">
    <name type="scientific">Pyramidobacter porci</name>
    <dbReference type="NCBI Taxonomy" id="2605789"/>
    <lineage>
        <taxon>Bacteria</taxon>
        <taxon>Thermotogati</taxon>
        <taxon>Synergistota</taxon>
        <taxon>Synergistia</taxon>
        <taxon>Synergistales</taxon>
        <taxon>Dethiosulfovibrionaceae</taxon>
        <taxon>Pyramidobacter</taxon>
    </lineage>
</organism>
<evidence type="ECO:0000256" key="6">
    <source>
        <dbReference type="ARBA" id="ARBA00022989"/>
    </source>
</evidence>
<keyword evidence="6 9" id="KW-1133">Transmembrane helix</keyword>
<evidence type="ECO:0000256" key="8">
    <source>
        <dbReference type="ARBA" id="ARBA00038435"/>
    </source>
</evidence>
<name>A0A6L5YCE0_9BACT</name>
<comment type="subcellular location">
    <subcellularLocation>
        <location evidence="1">Cell membrane</location>
        <topology evidence="1">Multi-pass membrane protein</topology>
    </subcellularLocation>
</comment>
<feature type="transmembrane region" description="Helical" evidence="9">
    <location>
        <begin position="128"/>
        <end position="148"/>
    </location>
</feature>
<proteinExistence type="inferred from homology"/>
<evidence type="ECO:0000256" key="9">
    <source>
        <dbReference type="SAM" id="Phobius"/>
    </source>
</evidence>
<gene>
    <name evidence="11" type="ORF">FYJ74_07025</name>
</gene>
<keyword evidence="4" id="KW-1003">Cell membrane</keyword>
<feature type="transmembrane region" description="Helical" evidence="9">
    <location>
        <begin position="246"/>
        <end position="262"/>
    </location>
</feature>
<feature type="transmembrane region" description="Helical" evidence="9">
    <location>
        <begin position="414"/>
        <end position="433"/>
    </location>
</feature>
<evidence type="ECO:0000256" key="4">
    <source>
        <dbReference type="ARBA" id="ARBA00022475"/>
    </source>
</evidence>
<dbReference type="Pfam" id="PF03553">
    <property type="entry name" value="Na_H_antiporter"/>
    <property type="match status" value="1"/>
</dbReference>
<evidence type="ECO:0000256" key="2">
    <source>
        <dbReference type="ARBA" id="ARBA00022448"/>
    </source>
</evidence>
<keyword evidence="7 9" id="KW-0472">Membrane</keyword>
<dbReference type="RefSeq" id="WP_154528879.1">
    <property type="nucleotide sequence ID" value="NZ_VUNH01000007.1"/>
</dbReference>
<reference evidence="11 12" key="1">
    <citation type="submission" date="2019-08" db="EMBL/GenBank/DDBJ databases">
        <title>In-depth cultivation of the pig gut microbiome towards novel bacterial diversity and tailored functional studies.</title>
        <authorList>
            <person name="Wylensek D."/>
            <person name="Hitch T.C.A."/>
            <person name="Clavel T."/>
        </authorList>
    </citation>
    <scope>NUCLEOTIDE SEQUENCE [LARGE SCALE GENOMIC DNA]</scope>
    <source>
        <strain evidence="11 12">SM-530-WT-4B</strain>
    </source>
</reference>
<feature type="transmembrane region" description="Helical" evidence="9">
    <location>
        <begin position="184"/>
        <end position="206"/>
    </location>
</feature>
<evidence type="ECO:0000313" key="12">
    <source>
        <dbReference type="Proteomes" id="UP000473699"/>
    </source>
</evidence>
<feature type="transmembrane region" description="Helical" evidence="9">
    <location>
        <begin position="99"/>
        <end position="122"/>
    </location>
</feature>
<feature type="transmembrane region" description="Helical" evidence="9">
    <location>
        <begin position="267"/>
        <end position="285"/>
    </location>
</feature>
<dbReference type="InterPro" id="IPR018461">
    <property type="entry name" value="Na/H_Antiport_NhaC-like_C"/>
</dbReference>
<evidence type="ECO:0000313" key="11">
    <source>
        <dbReference type="EMBL" id="MST55783.1"/>
    </source>
</evidence>
<evidence type="ECO:0000259" key="10">
    <source>
        <dbReference type="Pfam" id="PF03553"/>
    </source>
</evidence>
<comment type="caution">
    <text evidence="11">The sequence shown here is derived from an EMBL/GenBank/DDBJ whole genome shotgun (WGS) entry which is preliminary data.</text>
</comment>
<feature type="transmembrane region" description="Helical" evidence="9">
    <location>
        <begin position="343"/>
        <end position="362"/>
    </location>
</feature>
<feature type="domain" description="Na+/H+ antiporter NhaC-like C-terminal" evidence="10">
    <location>
        <begin position="12"/>
        <end position="200"/>
    </location>
</feature>
<feature type="transmembrane region" description="Helical" evidence="9">
    <location>
        <begin position="445"/>
        <end position="463"/>
    </location>
</feature>
<dbReference type="PANTHER" id="PTHR33451">
    <property type="entry name" value="MALATE-2H(+)/NA(+)-LACTATE ANTIPORTER"/>
    <property type="match status" value="1"/>
</dbReference>
<feature type="transmembrane region" description="Helical" evidence="9">
    <location>
        <begin position="60"/>
        <end position="87"/>
    </location>
</feature>
<feature type="transmembrane region" description="Helical" evidence="9">
    <location>
        <begin position="305"/>
        <end position="323"/>
    </location>
</feature>
<dbReference type="InterPro" id="IPR052180">
    <property type="entry name" value="NhaC_Na-H+_Antiporter"/>
</dbReference>
<evidence type="ECO:0000256" key="3">
    <source>
        <dbReference type="ARBA" id="ARBA00022449"/>
    </source>
</evidence>
<sequence length="490" mass="52033">MIALVKLLPICVMAGLMLSGMDILLASPISFICACLVAMVTERYKFNELLDAALDNLKNFLIVFLILEAAYAVAECFMATGVAAAIINLALSLGLTAKLVAVVGFLVTCVLSVATGTSWGTIAACAPIFLWLNHIVGGSVVLTFAAIAGGSCFGDNIGLISDTTVVSCGMQNVQLVDRMRYQGVWSGLCLIVSAVIFYFAAVAMGLPDTEGSAAVAIQQIPEGVWTVLADKRPAAVTLLKQVQSGVPYYMVIPLLVVLLLAVRNVSTLICLGAGILFSGLLGWAAGTVTDINKFLQLVYDGASAAGGWSIAMMLWVGAFGGVMRKMNAFDSIAAMILKVVSKVRQLMFCNALLCLIGNAAMADEMAQIVTISPIIKNLTEKSVQGDEKAMYRLALRNATYADAMAVLGSQLIPWHAYMGFFMGIATSVYPLAADTLTVMGVITHNYFAWVAVVSMLVLTITGWDRFIPLFSIPREPEVSLKKDAAASEVV</sequence>
<dbReference type="AlphaFoldDB" id="A0A6L5YCE0"/>
<protein>
    <submittedName>
        <fullName evidence="11">Na+/H+ antiporter NhaC family protein</fullName>
    </submittedName>
</protein>
<dbReference type="GO" id="GO:0015297">
    <property type="term" value="F:antiporter activity"/>
    <property type="evidence" value="ECO:0007669"/>
    <property type="project" value="UniProtKB-KW"/>
</dbReference>
<keyword evidence="3" id="KW-0050">Antiport</keyword>
<keyword evidence="12" id="KW-1185">Reference proteome</keyword>
<dbReference type="PANTHER" id="PTHR33451:SF5">
    <property type="entry name" value="NA+_H+ ANTIPORTER"/>
    <property type="match status" value="1"/>
</dbReference>